<dbReference type="InterPro" id="IPR020904">
    <property type="entry name" value="Sc_DH/Rdtase_CS"/>
</dbReference>
<dbReference type="GO" id="GO:0008667">
    <property type="term" value="F:2,3-dihydro-2,3-dihydroxybenzoate dehydrogenase activity"/>
    <property type="evidence" value="ECO:0007669"/>
    <property type="project" value="UniProtKB-UniRule"/>
</dbReference>
<organism evidence="10 11">
    <name type="scientific">Rhizobium oryzihabitans</name>
    <dbReference type="NCBI Taxonomy" id="2267833"/>
    <lineage>
        <taxon>Bacteria</taxon>
        <taxon>Pseudomonadati</taxon>
        <taxon>Pseudomonadota</taxon>
        <taxon>Alphaproteobacteria</taxon>
        <taxon>Hyphomicrobiales</taxon>
        <taxon>Rhizobiaceae</taxon>
        <taxon>Rhizobium/Agrobacterium group</taxon>
        <taxon>Rhizobium</taxon>
    </lineage>
</organism>
<evidence type="ECO:0000256" key="2">
    <source>
        <dbReference type="ARBA" id="ARBA00006484"/>
    </source>
</evidence>
<evidence type="ECO:0000256" key="1">
    <source>
        <dbReference type="ARBA" id="ARBA00004924"/>
    </source>
</evidence>
<dbReference type="InterPro" id="IPR036291">
    <property type="entry name" value="NAD(P)-bd_dom_sf"/>
</dbReference>
<evidence type="ECO:0000256" key="3">
    <source>
        <dbReference type="ARBA" id="ARBA00023002"/>
    </source>
</evidence>
<dbReference type="Gene3D" id="3.40.50.720">
    <property type="entry name" value="NAD(P)-binding Rossmann-like Domain"/>
    <property type="match status" value="1"/>
</dbReference>
<dbReference type="InterPro" id="IPR002347">
    <property type="entry name" value="SDR_fam"/>
</dbReference>
<dbReference type="PANTHER" id="PTHR24321">
    <property type="entry name" value="DEHYDROGENASES, SHORT CHAIN"/>
    <property type="match status" value="1"/>
</dbReference>
<sequence length="251" mass="26605">MTQRRFTERRVLVTGAAQGIGRRIAERFTEEGAEVIGLDLIADATDATFRHITLDITDAAAVEAVSKAIEKEWGGLDILVNAAGILRLGDSESLTPEDWRACMDVNAAGPFYLLRQWSGVFKRQRRGAIVNVSSNAAVVPRIGMMAYCASKAALVSLSHCAALELAPYGVRCNVVSPGSTDTPMLAGMLSDPAGKDRLVAGLPEQFKLGIPLGKIARPDDIADTVLFLASDQAGHVTMQQIVVDGGATLAA</sequence>
<dbReference type="PRINTS" id="PR01397">
    <property type="entry name" value="DHBDHDRGNASE"/>
</dbReference>
<dbReference type="RefSeq" id="WP_082184938.1">
    <property type="nucleotide sequence ID" value="NZ_CP048635.1"/>
</dbReference>
<dbReference type="Pfam" id="PF13561">
    <property type="entry name" value="adh_short_C2"/>
    <property type="match status" value="1"/>
</dbReference>
<comment type="similarity">
    <text evidence="2">Belongs to the short-chain dehydrogenases/reductases (SDR) family.</text>
</comment>
<keyword evidence="3 10" id="KW-0560">Oxidoreductase</keyword>
<dbReference type="InterPro" id="IPR057326">
    <property type="entry name" value="KR_dom"/>
</dbReference>
<evidence type="ECO:0000259" key="9">
    <source>
        <dbReference type="SMART" id="SM00822"/>
    </source>
</evidence>
<evidence type="ECO:0000256" key="6">
    <source>
        <dbReference type="ARBA" id="ARBA00066334"/>
    </source>
</evidence>
<dbReference type="NCBIfam" id="NF006074">
    <property type="entry name" value="PRK08220.1"/>
    <property type="match status" value="1"/>
</dbReference>
<dbReference type="KEGG" id="roy:G3A56_23850"/>
<evidence type="ECO:0000256" key="5">
    <source>
        <dbReference type="ARBA" id="ARBA00052874"/>
    </source>
</evidence>
<keyword evidence="4" id="KW-0520">NAD</keyword>
<dbReference type="PROSITE" id="PS00061">
    <property type="entry name" value="ADH_SHORT"/>
    <property type="match status" value="1"/>
</dbReference>
<proteinExistence type="inferred from homology"/>
<dbReference type="SMART" id="SM00822">
    <property type="entry name" value="PKS_KR"/>
    <property type="match status" value="1"/>
</dbReference>
<accession>A0A7L5BPW9</accession>
<comment type="pathway">
    <text evidence="1">Siderophore biosynthesis.</text>
</comment>
<protein>
    <recommendedName>
        <fullName evidence="7 8">2,3-dihydro-2,3-dihydroxybenzoate dehydrogenase</fullName>
        <ecNumber evidence="6 8">1.3.1.28</ecNumber>
    </recommendedName>
</protein>
<feature type="domain" description="Ketoreductase" evidence="9">
    <location>
        <begin position="9"/>
        <end position="178"/>
    </location>
</feature>
<dbReference type="PANTHER" id="PTHR24321:SF13">
    <property type="entry name" value="2,3-DIHYDRO-2,3-DIHYDROXYBENZOATE DEHYDROGENASE"/>
    <property type="match status" value="1"/>
</dbReference>
<evidence type="ECO:0000256" key="7">
    <source>
        <dbReference type="ARBA" id="ARBA00067530"/>
    </source>
</evidence>
<comment type="catalytic activity">
    <reaction evidence="5">
        <text>(2S,3S)-2,3-dihydroxy-2,3-dihydrobenzoate + NAD(+) = 2,3-dihydroxybenzoate + NADH + H(+)</text>
        <dbReference type="Rhea" id="RHEA:23824"/>
        <dbReference type="ChEBI" id="CHEBI:15378"/>
        <dbReference type="ChEBI" id="CHEBI:36654"/>
        <dbReference type="ChEBI" id="CHEBI:57540"/>
        <dbReference type="ChEBI" id="CHEBI:57945"/>
        <dbReference type="ChEBI" id="CHEBI:58764"/>
        <dbReference type="EC" id="1.3.1.28"/>
    </reaction>
</comment>
<dbReference type="EC" id="1.3.1.28" evidence="6 8"/>
<dbReference type="InterPro" id="IPR003560">
    <property type="entry name" value="DHB_DH"/>
</dbReference>
<evidence type="ECO:0000313" key="11">
    <source>
        <dbReference type="Proteomes" id="UP000464865"/>
    </source>
</evidence>
<dbReference type="NCBIfam" id="TIGR04316">
    <property type="entry name" value="dhbA_paeA"/>
    <property type="match status" value="1"/>
</dbReference>
<name>A0A7L5BPW9_9HYPH</name>
<dbReference type="GO" id="GO:0019290">
    <property type="term" value="P:siderophore biosynthetic process"/>
    <property type="evidence" value="ECO:0007669"/>
    <property type="project" value="InterPro"/>
</dbReference>
<keyword evidence="11" id="KW-1185">Reference proteome</keyword>
<dbReference type="SUPFAM" id="SSF51735">
    <property type="entry name" value="NAD(P)-binding Rossmann-fold domains"/>
    <property type="match status" value="1"/>
</dbReference>
<gene>
    <name evidence="10" type="primary">dhbA</name>
    <name evidence="10" type="ORF">G3A56_23850</name>
</gene>
<dbReference type="EMBL" id="CP048635">
    <property type="protein sequence ID" value="QIB40841.1"/>
    <property type="molecule type" value="Genomic_DNA"/>
</dbReference>
<evidence type="ECO:0000256" key="8">
    <source>
        <dbReference type="NCBIfam" id="TIGR04316"/>
    </source>
</evidence>
<evidence type="ECO:0000313" key="10">
    <source>
        <dbReference type="EMBL" id="QIB40841.1"/>
    </source>
</evidence>
<dbReference type="AlphaFoldDB" id="A0A7L5BPW9"/>
<dbReference type="Proteomes" id="UP000464865">
    <property type="component" value="Chromosome M15-12"/>
</dbReference>
<reference evidence="10 11" key="1">
    <citation type="submission" date="2020-02" db="EMBL/GenBank/DDBJ databases">
        <title>Plant-Promoting Endophytic Bacterium Rhizobium oryzihabitans sp. nov., Isolated from the Root of Rice.</title>
        <authorList>
            <person name="zhao J."/>
            <person name="Zhang G."/>
        </authorList>
    </citation>
    <scope>NUCLEOTIDE SEQUENCE [LARGE SCALE GENOMIC DNA]</scope>
    <source>
        <strain evidence="10 11">M15</strain>
    </source>
</reference>
<evidence type="ECO:0000256" key="4">
    <source>
        <dbReference type="ARBA" id="ARBA00023027"/>
    </source>
</evidence>
<dbReference type="FunFam" id="3.40.50.720:FF:000160">
    <property type="entry name" value="2,3-dihydro-2,3-dihydroxybenzoate dehydrogenase"/>
    <property type="match status" value="1"/>
</dbReference>
<dbReference type="PRINTS" id="PR00080">
    <property type="entry name" value="SDRFAMILY"/>
</dbReference>